<sequence>MTSTHFLELNLRPPNENISRSELQAPSMVECYQETVSISVLLPTRLTGYPKFPNTYVTRNLERGMI</sequence>
<reference evidence="1" key="1">
    <citation type="submission" date="2019-07" db="EMBL/GenBank/DDBJ databases">
        <authorList>
            <person name="Dittberner H."/>
        </authorList>
    </citation>
    <scope>NUCLEOTIDE SEQUENCE [LARGE SCALE GENOMIC DNA]</scope>
</reference>
<protein>
    <submittedName>
        <fullName evidence="1">Uncharacterized protein</fullName>
    </submittedName>
</protein>
<evidence type="ECO:0000313" key="1">
    <source>
        <dbReference type="EMBL" id="VVB09191.1"/>
    </source>
</evidence>
<keyword evidence="2" id="KW-1185">Reference proteome</keyword>
<gene>
    <name evidence="1" type="ORF">ANE_LOCUS19635</name>
</gene>
<dbReference type="EMBL" id="CABITT030000006">
    <property type="protein sequence ID" value="VVB09191.1"/>
    <property type="molecule type" value="Genomic_DNA"/>
</dbReference>
<dbReference type="Proteomes" id="UP000489600">
    <property type="component" value="Unassembled WGS sequence"/>
</dbReference>
<organism evidence="1 2">
    <name type="scientific">Arabis nemorensis</name>
    <dbReference type="NCBI Taxonomy" id="586526"/>
    <lineage>
        <taxon>Eukaryota</taxon>
        <taxon>Viridiplantae</taxon>
        <taxon>Streptophyta</taxon>
        <taxon>Embryophyta</taxon>
        <taxon>Tracheophyta</taxon>
        <taxon>Spermatophyta</taxon>
        <taxon>Magnoliopsida</taxon>
        <taxon>eudicotyledons</taxon>
        <taxon>Gunneridae</taxon>
        <taxon>Pentapetalae</taxon>
        <taxon>rosids</taxon>
        <taxon>malvids</taxon>
        <taxon>Brassicales</taxon>
        <taxon>Brassicaceae</taxon>
        <taxon>Arabideae</taxon>
        <taxon>Arabis</taxon>
    </lineage>
</organism>
<name>A0A565C6C1_9BRAS</name>
<accession>A0A565C6C1</accession>
<dbReference type="AlphaFoldDB" id="A0A565C6C1"/>
<evidence type="ECO:0000313" key="2">
    <source>
        <dbReference type="Proteomes" id="UP000489600"/>
    </source>
</evidence>
<proteinExistence type="predicted"/>
<comment type="caution">
    <text evidence="1">The sequence shown here is derived from an EMBL/GenBank/DDBJ whole genome shotgun (WGS) entry which is preliminary data.</text>
</comment>